<keyword evidence="12" id="KW-1185">Reference proteome</keyword>
<organism evidence="11 12">
    <name type="scientific">Celerinatantimonas diazotrophica</name>
    <dbReference type="NCBI Taxonomy" id="412034"/>
    <lineage>
        <taxon>Bacteria</taxon>
        <taxon>Pseudomonadati</taxon>
        <taxon>Pseudomonadota</taxon>
        <taxon>Gammaproteobacteria</taxon>
        <taxon>Celerinatantimonadaceae</taxon>
        <taxon>Celerinatantimonas</taxon>
    </lineage>
</organism>
<dbReference type="Gene3D" id="3.40.50.720">
    <property type="entry name" value="NAD(P)-binding Rossmann-like Domain"/>
    <property type="match status" value="1"/>
</dbReference>
<dbReference type="Pfam" id="PF21799">
    <property type="entry name" value="MurD-like_N"/>
    <property type="match status" value="1"/>
</dbReference>
<gene>
    <name evidence="7" type="primary">murD</name>
    <name evidence="11" type="ORF">EV690_1666</name>
</gene>
<keyword evidence="6 7" id="KW-0067">ATP-binding</keyword>
<evidence type="ECO:0000256" key="7">
    <source>
        <dbReference type="HAMAP-Rule" id="MF_00639"/>
    </source>
</evidence>
<evidence type="ECO:0000313" key="12">
    <source>
        <dbReference type="Proteomes" id="UP000295565"/>
    </source>
</evidence>
<dbReference type="HAMAP" id="MF_00639">
    <property type="entry name" value="MurD"/>
    <property type="match status" value="1"/>
</dbReference>
<evidence type="ECO:0000259" key="9">
    <source>
        <dbReference type="Pfam" id="PF02875"/>
    </source>
</evidence>
<keyword evidence="7 8" id="KW-0132">Cell division</keyword>
<protein>
    <recommendedName>
        <fullName evidence="7 8">UDP-N-acetylmuramoylalanine--D-glutamate ligase</fullName>
        <ecNumber evidence="7 8">6.3.2.9</ecNumber>
    </recommendedName>
    <alternativeName>
        <fullName evidence="7">D-glutamic acid-adding enzyme</fullName>
    </alternativeName>
    <alternativeName>
        <fullName evidence="7">UDP-N-acetylmuramoyl-L-alanyl-D-glutamate synthetase</fullName>
    </alternativeName>
</protein>
<dbReference type="GO" id="GO:0071555">
    <property type="term" value="P:cell wall organization"/>
    <property type="evidence" value="ECO:0007669"/>
    <property type="project" value="UniProtKB-KW"/>
</dbReference>
<evidence type="ECO:0000256" key="6">
    <source>
        <dbReference type="ARBA" id="ARBA00022840"/>
    </source>
</evidence>
<dbReference type="GO" id="GO:0008764">
    <property type="term" value="F:UDP-N-acetylmuramoylalanine-D-glutamate ligase activity"/>
    <property type="evidence" value="ECO:0007669"/>
    <property type="project" value="UniProtKB-UniRule"/>
</dbReference>
<dbReference type="OrthoDB" id="9809796at2"/>
<comment type="function">
    <text evidence="7 8">Cell wall formation. Catalyzes the addition of glutamate to the nucleotide precursor UDP-N-acetylmuramoyl-L-alanine (UMA).</text>
</comment>
<dbReference type="EMBL" id="SMGD01000012">
    <property type="protein sequence ID" value="TCK57962.1"/>
    <property type="molecule type" value="Genomic_DNA"/>
</dbReference>
<keyword evidence="7 8" id="KW-0133">Cell shape</keyword>
<dbReference type="Pfam" id="PF02875">
    <property type="entry name" value="Mur_ligase_C"/>
    <property type="match status" value="1"/>
</dbReference>
<evidence type="ECO:0000256" key="2">
    <source>
        <dbReference type="ARBA" id="ARBA00004752"/>
    </source>
</evidence>
<reference evidence="11 12" key="1">
    <citation type="submission" date="2019-03" db="EMBL/GenBank/DDBJ databases">
        <title>Genomic Encyclopedia of Type Strains, Phase IV (KMG-IV): sequencing the most valuable type-strain genomes for metagenomic binning, comparative biology and taxonomic classification.</title>
        <authorList>
            <person name="Goeker M."/>
        </authorList>
    </citation>
    <scope>NUCLEOTIDE SEQUENCE [LARGE SCALE GENOMIC DNA]</scope>
    <source>
        <strain evidence="11 12">DSM 18577</strain>
    </source>
</reference>
<dbReference type="InterPro" id="IPR004101">
    <property type="entry name" value="Mur_ligase_C"/>
</dbReference>
<name>A0A4R1K1W1_9GAMM</name>
<feature type="binding site" evidence="7">
    <location>
        <begin position="114"/>
        <end position="120"/>
    </location>
    <ligand>
        <name>ATP</name>
        <dbReference type="ChEBI" id="CHEBI:30616"/>
    </ligand>
</feature>
<dbReference type="Proteomes" id="UP000295565">
    <property type="component" value="Unassembled WGS sequence"/>
</dbReference>
<evidence type="ECO:0000256" key="8">
    <source>
        <dbReference type="RuleBase" id="RU003664"/>
    </source>
</evidence>
<accession>A0A4R1K1W1</accession>
<dbReference type="NCBIfam" id="TIGR01087">
    <property type="entry name" value="murD"/>
    <property type="match status" value="1"/>
</dbReference>
<dbReference type="GO" id="GO:0005524">
    <property type="term" value="F:ATP binding"/>
    <property type="evidence" value="ECO:0007669"/>
    <property type="project" value="UniProtKB-UniRule"/>
</dbReference>
<dbReference type="GO" id="GO:0008360">
    <property type="term" value="P:regulation of cell shape"/>
    <property type="evidence" value="ECO:0007669"/>
    <property type="project" value="UniProtKB-KW"/>
</dbReference>
<dbReference type="SUPFAM" id="SSF53244">
    <property type="entry name" value="MurD-like peptide ligases, peptide-binding domain"/>
    <property type="match status" value="1"/>
</dbReference>
<dbReference type="SUPFAM" id="SSF53623">
    <property type="entry name" value="MurD-like peptide ligases, catalytic domain"/>
    <property type="match status" value="1"/>
</dbReference>
<keyword evidence="4 7" id="KW-0436">Ligase</keyword>
<evidence type="ECO:0000256" key="3">
    <source>
        <dbReference type="ARBA" id="ARBA00022490"/>
    </source>
</evidence>
<dbReference type="Gene3D" id="3.40.1190.10">
    <property type="entry name" value="Mur-like, catalytic domain"/>
    <property type="match status" value="1"/>
</dbReference>
<dbReference type="RefSeq" id="WP_131912489.1">
    <property type="nucleotide sequence ID" value="NZ_OU594967.1"/>
</dbReference>
<evidence type="ECO:0000256" key="4">
    <source>
        <dbReference type="ARBA" id="ARBA00022598"/>
    </source>
</evidence>
<dbReference type="InterPro" id="IPR013221">
    <property type="entry name" value="Mur_ligase_cen"/>
</dbReference>
<keyword evidence="7 8" id="KW-0961">Cell wall biogenesis/degradation</keyword>
<dbReference type="PANTHER" id="PTHR43692:SF1">
    <property type="entry name" value="UDP-N-ACETYLMURAMOYLALANINE--D-GLUTAMATE LIGASE"/>
    <property type="match status" value="1"/>
</dbReference>
<dbReference type="InterPro" id="IPR036615">
    <property type="entry name" value="Mur_ligase_C_dom_sf"/>
</dbReference>
<comment type="caution">
    <text evidence="11">The sequence shown here is derived from an EMBL/GenBank/DDBJ whole genome shotgun (WGS) entry which is preliminary data.</text>
</comment>
<dbReference type="UniPathway" id="UPA00219"/>
<dbReference type="GO" id="GO:0009252">
    <property type="term" value="P:peptidoglycan biosynthetic process"/>
    <property type="evidence" value="ECO:0007669"/>
    <property type="project" value="UniProtKB-UniRule"/>
</dbReference>
<dbReference type="PANTHER" id="PTHR43692">
    <property type="entry name" value="UDP-N-ACETYLMURAMOYLALANINE--D-GLUTAMATE LIGASE"/>
    <property type="match status" value="1"/>
</dbReference>
<keyword evidence="5 7" id="KW-0547">Nucleotide-binding</keyword>
<dbReference type="InterPro" id="IPR036565">
    <property type="entry name" value="Mur-like_cat_sf"/>
</dbReference>
<evidence type="ECO:0000256" key="5">
    <source>
        <dbReference type="ARBA" id="ARBA00022741"/>
    </source>
</evidence>
<dbReference type="EC" id="6.3.2.9" evidence="7 8"/>
<proteinExistence type="inferred from homology"/>
<dbReference type="Pfam" id="PF08245">
    <property type="entry name" value="Mur_ligase_M"/>
    <property type="match status" value="1"/>
</dbReference>
<sequence length="440" mass="47882">MEMQIAQHYGVIGLGRSGLATVQYLLRQGITPVVFDTRENPVLAEQLPAQVSLFKGQLELFESELMALDTLIVAPGLSVRSELFARLRSAGKAIMGDVELFARHCDAPVIGITGSNGKTTVTTLVGQMAKASGVKVEVGGNIGTPVLELLGHDAKLYVLELSSFQLETTDSLQLLAATVLNVSSDHMNRYRDLADYRDAKRRIYQHCQTCLVNADDLATTPEHADTQTIKQFSLNQRADYWVFKDHDEYWLMAGQVKLIACSELKMSGRHNWANALAAVALGDAAGLKRSAMIEVLRTFGGLTHRCEFITEFEGVRYINDSKATNIGATIAALQGFEHETGQTWLIAGGDGKGADFTELAPWLAKTAGVAIFGQDADQIANVYPQAHRVKDLAEAIDYLATQAQSGDRILLSPACASWDMYPGFAARGEHFRALVEGLCS</sequence>
<comment type="catalytic activity">
    <reaction evidence="7 8">
        <text>UDP-N-acetyl-alpha-D-muramoyl-L-alanine + D-glutamate + ATP = UDP-N-acetyl-alpha-D-muramoyl-L-alanyl-D-glutamate + ADP + phosphate + H(+)</text>
        <dbReference type="Rhea" id="RHEA:16429"/>
        <dbReference type="ChEBI" id="CHEBI:15378"/>
        <dbReference type="ChEBI" id="CHEBI:29986"/>
        <dbReference type="ChEBI" id="CHEBI:30616"/>
        <dbReference type="ChEBI" id="CHEBI:43474"/>
        <dbReference type="ChEBI" id="CHEBI:83898"/>
        <dbReference type="ChEBI" id="CHEBI:83900"/>
        <dbReference type="ChEBI" id="CHEBI:456216"/>
        <dbReference type="EC" id="6.3.2.9"/>
    </reaction>
</comment>
<dbReference type="SUPFAM" id="SSF51984">
    <property type="entry name" value="MurCD N-terminal domain"/>
    <property type="match status" value="1"/>
</dbReference>
<dbReference type="GO" id="GO:0005737">
    <property type="term" value="C:cytoplasm"/>
    <property type="evidence" value="ECO:0007669"/>
    <property type="project" value="UniProtKB-SubCell"/>
</dbReference>
<dbReference type="Gene3D" id="3.90.190.20">
    <property type="entry name" value="Mur ligase, C-terminal domain"/>
    <property type="match status" value="1"/>
</dbReference>
<evidence type="ECO:0000259" key="10">
    <source>
        <dbReference type="Pfam" id="PF08245"/>
    </source>
</evidence>
<comment type="similarity">
    <text evidence="7">Belongs to the MurCDEF family.</text>
</comment>
<evidence type="ECO:0000256" key="1">
    <source>
        <dbReference type="ARBA" id="ARBA00004496"/>
    </source>
</evidence>
<evidence type="ECO:0000313" key="11">
    <source>
        <dbReference type="EMBL" id="TCK57962.1"/>
    </source>
</evidence>
<comment type="pathway">
    <text evidence="2 7 8">Cell wall biogenesis; peptidoglycan biosynthesis.</text>
</comment>
<dbReference type="GO" id="GO:0051301">
    <property type="term" value="P:cell division"/>
    <property type="evidence" value="ECO:0007669"/>
    <property type="project" value="UniProtKB-KW"/>
</dbReference>
<dbReference type="InterPro" id="IPR005762">
    <property type="entry name" value="MurD"/>
</dbReference>
<comment type="subcellular location">
    <subcellularLocation>
        <location evidence="1 7 8">Cytoplasm</location>
    </subcellularLocation>
</comment>
<keyword evidence="7 8" id="KW-0131">Cell cycle</keyword>
<keyword evidence="7 8" id="KW-0573">Peptidoglycan synthesis</keyword>
<keyword evidence="3 7" id="KW-0963">Cytoplasm</keyword>
<dbReference type="AlphaFoldDB" id="A0A4R1K1W1"/>
<feature type="domain" description="Mur ligase central" evidence="10">
    <location>
        <begin position="112"/>
        <end position="281"/>
    </location>
</feature>
<feature type="domain" description="Mur ligase C-terminal" evidence="9">
    <location>
        <begin position="304"/>
        <end position="415"/>
    </location>
</feature>